<name>A0AAD8LZG4_9APIA</name>
<evidence type="ECO:0000256" key="1">
    <source>
        <dbReference type="ARBA" id="ARBA00022737"/>
    </source>
</evidence>
<organism evidence="3 4">
    <name type="scientific">Heracleum sosnowskyi</name>
    <dbReference type="NCBI Taxonomy" id="360622"/>
    <lineage>
        <taxon>Eukaryota</taxon>
        <taxon>Viridiplantae</taxon>
        <taxon>Streptophyta</taxon>
        <taxon>Embryophyta</taxon>
        <taxon>Tracheophyta</taxon>
        <taxon>Spermatophyta</taxon>
        <taxon>Magnoliopsida</taxon>
        <taxon>eudicotyledons</taxon>
        <taxon>Gunneridae</taxon>
        <taxon>Pentapetalae</taxon>
        <taxon>asterids</taxon>
        <taxon>campanulids</taxon>
        <taxon>Apiales</taxon>
        <taxon>Apiaceae</taxon>
        <taxon>Apioideae</taxon>
        <taxon>apioid superclade</taxon>
        <taxon>Tordylieae</taxon>
        <taxon>Tordyliinae</taxon>
        <taxon>Heracleum</taxon>
    </lineage>
</organism>
<feature type="repeat" description="PPR" evidence="2">
    <location>
        <begin position="174"/>
        <end position="208"/>
    </location>
</feature>
<sequence length="466" mass="52641">MNPSSKLHNTVTPILNFLQNCKTPTQLYQIQAQIITQNLSSNTNIAPHFITTCQSLGLLNTALNFYTHIEKPHVFICNTLIQTFCNHKLPKDSIFMYTHMHKNSILPNNYTFPFVLKAICDVRDFLKGKCVHGQIMKMGHFRDVYVMNSLLNLYGSCGDMVLCEKLFDEMSERDVVSWTAMISGYREAKRFDDALVAFEQMQYAGVVPNRVTMVNALSACASFGAIDMGVWIHDFIRRNEWELDVKLGTCLVDMYGKCGKIEEGLRVFESMVEKNVFTWNALLKGLAVAKSGQLAVWWFCRMQETGVKPDVITLISVLCACVHSGLEQMGKCIFSSIIVGKYGFSPNVKHYACMIDLLARSGSLEHALKVIQALPIEPTVSMWGAFLAGCRTHGRLELSELAAWKLMELEPDNSAYYVVLSNIYAETFRWSDVEKVRMLMKERGLKKDLGSSSLELDPQLVQDLLA</sequence>
<dbReference type="GO" id="GO:0003723">
    <property type="term" value="F:RNA binding"/>
    <property type="evidence" value="ECO:0007669"/>
    <property type="project" value="InterPro"/>
</dbReference>
<dbReference type="PANTHER" id="PTHR47926:SF490">
    <property type="entry name" value="REPEAT-LIKE SUPERFAMILY PROTEIN, PUTATIVE-RELATED"/>
    <property type="match status" value="1"/>
</dbReference>
<keyword evidence="4" id="KW-1185">Reference proteome</keyword>
<accession>A0AAD8LZG4</accession>
<dbReference type="InterPro" id="IPR011990">
    <property type="entry name" value="TPR-like_helical_dom_sf"/>
</dbReference>
<evidence type="ECO:0000313" key="4">
    <source>
        <dbReference type="Proteomes" id="UP001237642"/>
    </source>
</evidence>
<dbReference type="Pfam" id="PF01535">
    <property type="entry name" value="PPR"/>
    <property type="match status" value="1"/>
</dbReference>
<dbReference type="PANTHER" id="PTHR47926">
    <property type="entry name" value="PENTATRICOPEPTIDE REPEAT-CONTAINING PROTEIN"/>
    <property type="match status" value="1"/>
</dbReference>
<dbReference type="InterPro" id="IPR002885">
    <property type="entry name" value="PPR_rpt"/>
</dbReference>
<dbReference type="FunFam" id="1.25.40.10:FF:000427">
    <property type="entry name" value="Pentatricopeptide repeat-containing protein chloroplastic"/>
    <property type="match status" value="1"/>
</dbReference>
<dbReference type="AlphaFoldDB" id="A0AAD8LZG4"/>
<dbReference type="InterPro" id="IPR046960">
    <property type="entry name" value="PPR_At4g14850-like_plant"/>
</dbReference>
<dbReference type="EMBL" id="JAUIZM010000011">
    <property type="protein sequence ID" value="KAK1354138.1"/>
    <property type="molecule type" value="Genomic_DNA"/>
</dbReference>
<gene>
    <name evidence="3" type="ORF">POM88_047394</name>
</gene>
<dbReference type="Gene3D" id="1.25.40.10">
    <property type="entry name" value="Tetratricopeptide repeat domain"/>
    <property type="match status" value="3"/>
</dbReference>
<proteinExistence type="predicted"/>
<feature type="repeat" description="PPR" evidence="2">
    <location>
        <begin position="244"/>
        <end position="274"/>
    </location>
</feature>
<dbReference type="Proteomes" id="UP001237642">
    <property type="component" value="Unassembled WGS sequence"/>
</dbReference>
<dbReference type="NCBIfam" id="TIGR00756">
    <property type="entry name" value="PPR"/>
    <property type="match status" value="5"/>
</dbReference>
<dbReference type="FunFam" id="1.25.40.10:FF:001204">
    <property type="entry name" value="Pentatricopeptide (PPR) repeat protein-like"/>
    <property type="match status" value="1"/>
</dbReference>
<reference evidence="3" key="2">
    <citation type="submission" date="2023-05" db="EMBL/GenBank/DDBJ databases">
        <authorList>
            <person name="Schelkunov M.I."/>
        </authorList>
    </citation>
    <scope>NUCLEOTIDE SEQUENCE</scope>
    <source>
        <strain evidence="3">Hsosn_3</strain>
        <tissue evidence="3">Leaf</tissue>
    </source>
</reference>
<feature type="repeat" description="PPR" evidence="2">
    <location>
        <begin position="275"/>
        <end position="309"/>
    </location>
</feature>
<reference evidence="3" key="1">
    <citation type="submission" date="2023-02" db="EMBL/GenBank/DDBJ databases">
        <title>Genome of toxic invasive species Heracleum sosnowskyi carries increased number of genes despite the absence of recent whole-genome duplications.</title>
        <authorList>
            <person name="Schelkunov M."/>
            <person name="Shtratnikova V."/>
            <person name="Makarenko M."/>
            <person name="Klepikova A."/>
            <person name="Omelchenko D."/>
            <person name="Novikova G."/>
            <person name="Obukhova E."/>
            <person name="Bogdanov V."/>
            <person name="Penin A."/>
            <person name="Logacheva M."/>
        </authorList>
    </citation>
    <scope>NUCLEOTIDE SEQUENCE</scope>
    <source>
        <strain evidence="3">Hsosn_3</strain>
        <tissue evidence="3">Leaf</tissue>
    </source>
</reference>
<evidence type="ECO:0000313" key="3">
    <source>
        <dbReference type="EMBL" id="KAK1354138.1"/>
    </source>
</evidence>
<keyword evidence="1" id="KW-0677">Repeat</keyword>
<dbReference type="InterPro" id="IPR046848">
    <property type="entry name" value="E_motif"/>
</dbReference>
<feature type="repeat" description="PPR" evidence="2">
    <location>
        <begin position="143"/>
        <end position="173"/>
    </location>
</feature>
<dbReference type="Pfam" id="PF20431">
    <property type="entry name" value="E_motif"/>
    <property type="match status" value="1"/>
</dbReference>
<dbReference type="PROSITE" id="PS51375">
    <property type="entry name" value="PPR"/>
    <property type="match status" value="4"/>
</dbReference>
<comment type="caution">
    <text evidence="3">The sequence shown here is derived from an EMBL/GenBank/DDBJ whole genome shotgun (WGS) entry which is preliminary data.</text>
</comment>
<protein>
    <submittedName>
        <fullName evidence="3">Pentatricopeptide repeat-containing protein</fullName>
    </submittedName>
</protein>
<dbReference type="Pfam" id="PF13041">
    <property type="entry name" value="PPR_2"/>
    <property type="match status" value="3"/>
</dbReference>
<dbReference type="GO" id="GO:0009451">
    <property type="term" value="P:RNA modification"/>
    <property type="evidence" value="ECO:0007669"/>
    <property type="project" value="InterPro"/>
</dbReference>
<evidence type="ECO:0000256" key="2">
    <source>
        <dbReference type="PROSITE-ProRule" id="PRU00708"/>
    </source>
</evidence>